<keyword evidence="2" id="KW-0812">Transmembrane</keyword>
<evidence type="ECO:0000313" key="3">
    <source>
        <dbReference type="EMBL" id="CAK0872316.1"/>
    </source>
</evidence>
<proteinExistence type="predicted"/>
<keyword evidence="2" id="KW-0472">Membrane</keyword>
<sequence length="185" mass="20199">MALYSIRHMSATLDSLMQQAVRKPALRLLIQAVIVLVVVDALWQGDRNDETSPRVDSVSNGGSDSTMMLQTSVVTSPTWSIGSYASVEAIAVLMLFPLFASNWGFLDKKKSDTSATKRRNQRREQPEQGHPQRPRHGAARGGPQERGDAPPAEAACARQPGRPAAALPRLSSAHEASGEFWRSEH</sequence>
<evidence type="ECO:0000256" key="1">
    <source>
        <dbReference type="SAM" id="MobiDB-lite"/>
    </source>
</evidence>
<keyword evidence="4" id="KW-1185">Reference proteome</keyword>
<name>A0ABN9VJM6_9DINO</name>
<evidence type="ECO:0000256" key="2">
    <source>
        <dbReference type="SAM" id="Phobius"/>
    </source>
</evidence>
<organism evidence="3 4">
    <name type="scientific">Prorocentrum cordatum</name>
    <dbReference type="NCBI Taxonomy" id="2364126"/>
    <lineage>
        <taxon>Eukaryota</taxon>
        <taxon>Sar</taxon>
        <taxon>Alveolata</taxon>
        <taxon>Dinophyceae</taxon>
        <taxon>Prorocentrales</taxon>
        <taxon>Prorocentraceae</taxon>
        <taxon>Prorocentrum</taxon>
    </lineage>
</organism>
<dbReference type="Proteomes" id="UP001189429">
    <property type="component" value="Unassembled WGS sequence"/>
</dbReference>
<keyword evidence="2" id="KW-1133">Transmembrane helix</keyword>
<feature type="transmembrane region" description="Helical" evidence="2">
    <location>
        <begin position="25"/>
        <end position="43"/>
    </location>
</feature>
<feature type="transmembrane region" description="Helical" evidence="2">
    <location>
        <begin position="81"/>
        <end position="100"/>
    </location>
</feature>
<reference evidence="3" key="1">
    <citation type="submission" date="2023-10" db="EMBL/GenBank/DDBJ databases">
        <authorList>
            <person name="Chen Y."/>
            <person name="Shah S."/>
            <person name="Dougan E. K."/>
            <person name="Thang M."/>
            <person name="Chan C."/>
        </authorList>
    </citation>
    <scope>NUCLEOTIDE SEQUENCE [LARGE SCALE GENOMIC DNA]</scope>
</reference>
<protein>
    <submittedName>
        <fullName evidence="3">Uncharacterized protein</fullName>
    </submittedName>
</protein>
<evidence type="ECO:0000313" key="4">
    <source>
        <dbReference type="Proteomes" id="UP001189429"/>
    </source>
</evidence>
<gene>
    <name evidence="3" type="ORF">PCOR1329_LOCUS57816</name>
</gene>
<comment type="caution">
    <text evidence="3">The sequence shown here is derived from an EMBL/GenBank/DDBJ whole genome shotgun (WGS) entry which is preliminary data.</text>
</comment>
<feature type="region of interest" description="Disordered" evidence="1">
    <location>
        <begin position="110"/>
        <end position="185"/>
    </location>
</feature>
<dbReference type="EMBL" id="CAUYUJ010017159">
    <property type="protein sequence ID" value="CAK0872316.1"/>
    <property type="molecule type" value="Genomic_DNA"/>
</dbReference>
<accession>A0ABN9VJM6</accession>